<name>A0AAV7SAR6_PLEWA</name>
<evidence type="ECO:0000313" key="1">
    <source>
        <dbReference type="EMBL" id="KAJ1160916.1"/>
    </source>
</evidence>
<gene>
    <name evidence="1" type="ORF">NDU88_001406</name>
</gene>
<dbReference type="InterPro" id="IPR031441">
    <property type="entry name" value="Brme1"/>
</dbReference>
<dbReference type="PANTHER" id="PTHR14583:SF0">
    <property type="entry name" value="BREAK REPAIR MEIOTIC RECOMBINASE RECRUITMENT FACTOR 1"/>
    <property type="match status" value="1"/>
</dbReference>
<evidence type="ECO:0000313" key="2">
    <source>
        <dbReference type="Proteomes" id="UP001066276"/>
    </source>
</evidence>
<dbReference type="Pfam" id="PF15710">
    <property type="entry name" value="Brme1"/>
    <property type="match status" value="1"/>
</dbReference>
<dbReference type="AlphaFoldDB" id="A0AAV7SAR6"/>
<keyword evidence="2" id="KW-1185">Reference proteome</keyword>
<dbReference type="PANTHER" id="PTHR14583">
    <property type="entry name" value="UNCHARACTERIZED PROTEIN C19ORF57 FAMILY MEMBER"/>
    <property type="match status" value="1"/>
</dbReference>
<comment type="caution">
    <text evidence="1">The sequence shown here is derived from an EMBL/GenBank/DDBJ whole genome shotgun (WGS) entry which is preliminary data.</text>
</comment>
<reference evidence="1" key="1">
    <citation type="journal article" date="2022" name="bioRxiv">
        <title>Sequencing and chromosome-scale assembly of the giantPleurodeles waltlgenome.</title>
        <authorList>
            <person name="Brown T."/>
            <person name="Elewa A."/>
            <person name="Iarovenko S."/>
            <person name="Subramanian E."/>
            <person name="Araus A.J."/>
            <person name="Petzold A."/>
            <person name="Susuki M."/>
            <person name="Suzuki K.-i.T."/>
            <person name="Hayashi T."/>
            <person name="Toyoda A."/>
            <person name="Oliveira C."/>
            <person name="Osipova E."/>
            <person name="Leigh N.D."/>
            <person name="Simon A."/>
            <person name="Yun M.H."/>
        </authorList>
    </citation>
    <scope>NUCLEOTIDE SEQUENCE</scope>
    <source>
        <strain evidence="1">20211129_DDA</strain>
        <tissue evidence="1">Liver</tissue>
    </source>
</reference>
<sequence>MRPSQLSSFTAMDLPTLCEPQRIAAPAADTPKLLNVLGNGTKNVECSVILQAEKQTMDQESANGDVEDVFLRNGRVAIEKRPCGIKVNKAEGELCVLHLGTKPKMPGDLQAPVSSVAEGEQLLNEPHALVSLVGERDELLDGLSEDIQSTQRGNTNFYPEYLKTAARDPLQSEPRVSSHTILSSPEVSKLHELGQEMEPENDSQRKNPIGLDQVQVQEKADMAGEAVDMESEDLGNNPLNPFPVCLGAIQQDEKRYQSPETLDESGKEPLDCTLYNLVVPTVKDAGLIGATSVTQLPEQFNSSPAQVLAPLHENARSSSSSKARRQVSFTDEHVTGDFFEETHSADMSRSSFLPSIFNQVTLQEKSSRVKANSSMGEVELESDETPRTQKVLLYRLDNSTGFSEKESAMDALCSLPPETPVKDRDERNPVLLDQKPPVKEDSQLTHQGLSDASHWTGETLIDKNAVGPSVSVSQEEDSHASGFVPVSHSHILAANTDSYHAGVQTQDCKSLPVNPMKKLMDKDSPEHFRTQDLQEEPSLCSPHVATECREDLRKEVLCSSHAITEQDGTQTVQGLIVELSNLNRLIMNTHRDLEYIRRLRHRRGRPGVKYLPHTGFISKKRKEI</sequence>
<organism evidence="1 2">
    <name type="scientific">Pleurodeles waltl</name>
    <name type="common">Iberian ribbed newt</name>
    <dbReference type="NCBI Taxonomy" id="8319"/>
    <lineage>
        <taxon>Eukaryota</taxon>
        <taxon>Metazoa</taxon>
        <taxon>Chordata</taxon>
        <taxon>Craniata</taxon>
        <taxon>Vertebrata</taxon>
        <taxon>Euteleostomi</taxon>
        <taxon>Amphibia</taxon>
        <taxon>Batrachia</taxon>
        <taxon>Caudata</taxon>
        <taxon>Salamandroidea</taxon>
        <taxon>Salamandridae</taxon>
        <taxon>Pleurodelinae</taxon>
        <taxon>Pleurodeles</taxon>
    </lineage>
</organism>
<dbReference type="Proteomes" id="UP001066276">
    <property type="component" value="Chromosome 4_2"/>
</dbReference>
<proteinExistence type="predicted"/>
<accession>A0AAV7SAR6</accession>
<dbReference type="EMBL" id="JANPWB010000008">
    <property type="protein sequence ID" value="KAJ1160916.1"/>
    <property type="molecule type" value="Genomic_DNA"/>
</dbReference>
<dbReference type="GO" id="GO:1990918">
    <property type="term" value="P:double-strand break repair involved in meiotic recombination"/>
    <property type="evidence" value="ECO:0007669"/>
    <property type="project" value="InterPro"/>
</dbReference>
<protein>
    <submittedName>
        <fullName evidence="1">Uncharacterized protein</fullName>
    </submittedName>
</protein>